<dbReference type="InterPro" id="IPR013751">
    <property type="entry name" value="ACP_syn_III_N"/>
</dbReference>
<keyword evidence="4 10" id="KW-0808">Transferase</keyword>
<comment type="function">
    <text evidence="10">Catalyzes the condensation reaction of fatty acid synthesis by the addition to an acyl acceptor of two carbons from malonyl-ACP. Catalyzes the first condensation reaction which initiates fatty acid synthesis and may therefore play a role in governing the total rate of fatty acid production. Possesses both acetoacetyl-ACP synthase and acetyl transacylase activities. Its substrate specificity determines the biosynthesis of branched-chain and/or straight-chain of fatty acids.</text>
</comment>
<dbReference type="NCBIfam" id="TIGR00747">
    <property type="entry name" value="fabH"/>
    <property type="match status" value="1"/>
</dbReference>
<evidence type="ECO:0000256" key="3">
    <source>
        <dbReference type="ARBA" id="ARBA00022516"/>
    </source>
</evidence>
<dbReference type="CDD" id="cd00830">
    <property type="entry name" value="KAS_III"/>
    <property type="match status" value="1"/>
</dbReference>
<keyword evidence="7 10" id="KW-0275">Fatty acid biosynthesis</keyword>
<dbReference type="Pfam" id="PF08545">
    <property type="entry name" value="ACP_syn_III"/>
    <property type="match status" value="1"/>
</dbReference>
<name>A0ABV9Z0K9_9HYPH</name>
<accession>A0ABV9Z0K9</accession>
<evidence type="ECO:0000256" key="6">
    <source>
        <dbReference type="ARBA" id="ARBA00023098"/>
    </source>
</evidence>
<evidence type="ECO:0000256" key="5">
    <source>
        <dbReference type="ARBA" id="ARBA00022832"/>
    </source>
</evidence>
<evidence type="ECO:0000256" key="9">
    <source>
        <dbReference type="ARBA" id="ARBA00023315"/>
    </source>
</evidence>
<keyword evidence="6 10" id="KW-0443">Lipid metabolism</keyword>
<evidence type="ECO:0000259" key="11">
    <source>
        <dbReference type="Pfam" id="PF08541"/>
    </source>
</evidence>
<dbReference type="PANTHER" id="PTHR34069:SF2">
    <property type="entry name" value="BETA-KETOACYL-[ACYL-CARRIER-PROTEIN] SYNTHASE III"/>
    <property type="match status" value="1"/>
</dbReference>
<feature type="active site" evidence="10">
    <location>
        <position position="283"/>
    </location>
</feature>
<comment type="caution">
    <text evidence="13">The sequence shown here is derived from an EMBL/GenBank/DDBJ whole genome shotgun (WGS) entry which is preliminary data.</text>
</comment>
<evidence type="ECO:0000256" key="8">
    <source>
        <dbReference type="ARBA" id="ARBA00023268"/>
    </source>
</evidence>
<dbReference type="EMBL" id="JBHSJF010000006">
    <property type="protein sequence ID" value="MFC5067989.1"/>
    <property type="molecule type" value="Genomic_DNA"/>
</dbReference>
<dbReference type="HAMAP" id="MF_01815">
    <property type="entry name" value="FabH"/>
    <property type="match status" value="1"/>
</dbReference>
<comment type="subcellular location">
    <subcellularLocation>
        <location evidence="10">Cytoplasm</location>
    </subcellularLocation>
</comment>
<evidence type="ECO:0000256" key="2">
    <source>
        <dbReference type="ARBA" id="ARBA00022490"/>
    </source>
</evidence>
<dbReference type="InterPro" id="IPR016039">
    <property type="entry name" value="Thiolase-like"/>
</dbReference>
<dbReference type="GO" id="GO:0033818">
    <property type="term" value="F:beta-ketoacyl-acyl-carrier-protein synthase III activity"/>
    <property type="evidence" value="ECO:0007669"/>
    <property type="project" value="UniProtKB-EC"/>
</dbReference>
<feature type="active site" evidence="10">
    <location>
        <position position="115"/>
    </location>
</feature>
<comment type="catalytic activity">
    <reaction evidence="10">
        <text>malonyl-[ACP] + acetyl-CoA + H(+) = 3-oxobutanoyl-[ACP] + CO2 + CoA</text>
        <dbReference type="Rhea" id="RHEA:12080"/>
        <dbReference type="Rhea" id="RHEA-COMP:9623"/>
        <dbReference type="Rhea" id="RHEA-COMP:9625"/>
        <dbReference type="ChEBI" id="CHEBI:15378"/>
        <dbReference type="ChEBI" id="CHEBI:16526"/>
        <dbReference type="ChEBI" id="CHEBI:57287"/>
        <dbReference type="ChEBI" id="CHEBI:57288"/>
        <dbReference type="ChEBI" id="CHEBI:78449"/>
        <dbReference type="ChEBI" id="CHEBI:78450"/>
        <dbReference type="EC" id="2.3.1.180"/>
    </reaction>
</comment>
<keyword evidence="8 10" id="KW-0511">Multifunctional enzyme</keyword>
<dbReference type="Proteomes" id="UP001595796">
    <property type="component" value="Unassembled WGS sequence"/>
</dbReference>
<dbReference type="EC" id="2.3.1.180" evidence="10"/>
<keyword evidence="3 10" id="KW-0444">Lipid biosynthesis</keyword>
<comment type="similarity">
    <text evidence="1 10">Belongs to the thiolase-like superfamily. FabH family.</text>
</comment>
<comment type="pathway">
    <text evidence="10">Lipid metabolism; fatty acid biosynthesis.</text>
</comment>
<keyword evidence="9 10" id="KW-0012">Acyltransferase</keyword>
<evidence type="ECO:0000313" key="14">
    <source>
        <dbReference type="Proteomes" id="UP001595796"/>
    </source>
</evidence>
<dbReference type="InterPro" id="IPR013747">
    <property type="entry name" value="ACP_syn_III_C"/>
</dbReference>
<dbReference type="Gene3D" id="3.40.47.10">
    <property type="match status" value="1"/>
</dbReference>
<dbReference type="PANTHER" id="PTHR34069">
    <property type="entry name" value="3-OXOACYL-[ACYL-CARRIER-PROTEIN] SYNTHASE 3"/>
    <property type="match status" value="1"/>
</dbReference>
<dbReference type="NCBIfam" id="NF006829">
    <property type="entry name" value="PRK09352.1"/>
    <property type="match status" value="1"/>
</dbReference>
<organism evidence="13 14">
    <name type="scientific">Flaviflagellibacter deserti</name>
    <dbReference type="NCBI Taxonomy" id="2267266"/>
    <lineage>
        <taxon>Bacteria</taxon>
        <taxon>Pseudomonadati</taxon>
        <taxon>Pseudomonadota</taxon>
        <taxon>Alphaproteobacteria</taxon>
        <taxon>Hyphomicrobiales</taxon>
        <taxon>Flaviflagellibacter</taxon>
    </lineage>
</organism>
<dbReference type="RefSeq" id="WP_114956458.1">
    <property type="nucleotide sequence ID" value="NZ_JBHSJF010000006.1"/>
</dbReference>
<reference evidence="14" key="1">
    <citation type="journal article" date="2019" name="Int. J. Syst. Evol. Microbiol.">
        <title>The Global Catalogue of Microorganisms (GCM) 10K type strain sequencing project: providing services to taxonomists for standard genome sequencing and annotation.</title>
        <authorList>
            <consortium name="The Broad Institute Genomics Platform"/>
            <consortium name="The Broad Institute Genome Sequencing Center for Infectious Disease"/>
            <person name="Wu L."/>
            <person name="Ma J."/>
        </authorList>
    </citation>
    <scope>NUCLEOTIDE SEQUENCE [LARGE SCALE GENOMIC DNA]</scope>
    <source>
        <strain evidence="14">CGMCC 1.16444</strain>
    </source>
</reference>
<feature type="active site" evidence="10">
    <location>
        <position position="253"/>
    </location>
</feature>
<evidence type="ECO:0000259" key="12">
    <source>
        <dbReference type="Pfam" id="PF08545"/>
    </source>
</evidence>
<feature type="region of interest" description="ACP-binding" evidence="10">
    <location>
        <begin position="254"/>
        <end position="258"/>
    </location>
</feature>
<comment type="subunit">
    <text evidence="10">Homodimer.</text>
</comment>
<evidence type="ECO:0000313" key="13">
    <source>
        <dbReference type="EMBL" id="MFC5067989.1"/>
    </source>
</evidence>
<feature type="domain" description="Beta-ketoacyl-[acyl-carrier-protein] synthase III C-terminal" evidence="11">
    <location>
        <begin position="239"/>
        <end position="326"/>
    </location>
</feature>
<sequence>MTVKRSVVLGIGSALPKRVVTNAELAQTVDTSDEWIVQRTGIRQRYIAGENETSSTLGLAAAEAALKNAGKTPADIDLIIVATTTPDLTFPSTATQIQSRLGIFHGAAFDVQAVCSGFVYGVAIADKFLSSGSHKCALVIGVDTLSRILNWEDRTTCVLFGDGAGAMVVEAQDQPGDVKTDRGVLTTHIRSDGRHGPKLCATGGPSSTGSVGVLTMEGKEVFRHAVGMITDVIEDAYKATGFTSEDLTWFVPHQANKRIIDSSADKLGIAAHKVVITVDRHGNTSAASIPLALSVAYDDGRIKRGDLVMLEAMGGGFTWASALLRW</sequence>
<evidence type="ECO:0000256" key="10">
    <source>
        <dbReference type="HAMAP-Rule" id="MF_01815"/>
    </source>
</evidence>
<comment type="domain">
    <text evidence="10">The last Arg residue of the ACP-binding site is essential for the weak association between ACP/AcpP and FabH.</text>
</comment>
<feature type="domain" description="Beta-ketoacyl-[acyl-carrier-protein] synthase III N-terminal" evidence="12">
    <location>
        <begin position="109"/>
        <end position="193"/>
    </location>
</feature>
<dbReference type="Pfam" id="PF08541">
    <property type="entry name" value="ACP_syn_III_C"/>
    <property type="match status" value="1"/>
</dbReference>
<evidence type="ECO:0000256" key="7">
    <source>
        <dbReference type="ARBA" id="ARBA00023160"/>
    </source>
</evidence>
<keyword evidence="14" id="KW-1185">Reference proteome</keyword>
<keyword evidence="2 10" id="KW-0963">Cytoplasm</keyword>
<evidence type="ECO:0000256" key="4">
    <source>
        <dbReference type="ARBA" id="ARBA00022679"/>
    </source>
</evidence>
<dbReference type="SUPFAM" id="SSF53901">
    <property type="entry name" value="Thiolase-like"/>
    <property type="match status" value="1"/>
</dbReference>
<gene>
    <name evidence="10" type="primary">fabH</name>
    <name evidence="13" type="ORF">ACFPFW_08150</name>
</gene>
<protein>
    <recommendedName>
        <fullName evidence="10">Beta-ketoacyl-[acyl-carrier-protein] synthase III</fullName>
        <shortName evidence="10">Beta-ketoacyl-ACP synthase III</shortName>
        <shortName evidence="10">KAS III</shortName>
        <ecNumber evidence="10">2.3.1.180</ecNumber>
    </recommendedName>
    <alternativeName>
        <fullName evidence="10">3-oxoacyl-[acyl-carrier-protein] synthase 3</fullName>
    </alternativeName>
    <alternativeName>
        <fullName evidence="10">3-oxoacyl-[acyl-carrier-protein] synthase III</fullName>
    </alternativeName>
</protein>
<dbReference type="InterPro" id="IPR004655">
    <property type="entry name" value="FabH"/>
</dbReference>
<keyword evidence="5 10" id="KW-0276">Fatty acid metabolism</keyword>
<proteinExistence type="inferred from homology"/>
<evidence type="ECO:0000256" key="1">
    <source>
        <dbReference type="ARBA" id="ARBA00008642"/>
    </source>
</evidence>